<dbReference type="AlphaFoldDB" id="A0A7R9PZ85"/>
<evidence type="ECO:0000313" key="11">
    <source>
        <dbReference type="Proteomes" id="UP000759131"/>
    </source>
</evidence>
<evidence type="ECO:0000313" key="10">
    <source>
        <dbReference type="EMBL" id="CAD7626281.1"/>
    </source>
</evidence>
<dbReference type="GO" id="GO:0030154">
    <property type="term" value="P:cell differentiation"/>
    <property type="evidence" value="ECO:0007669"/>
    <property type="project" value="TreeGrafter"/>
</dbReference>
<keyword evidence="2" id="KW-0863">Zinc-finger</keyword>
<sequence length="665" mass="76887">MVKHGCIAFNLLKASAFYKREVAGLYFPMNDHDIPIDSDNSDNWVILSLESITGLQTSLFKFYFSAFVTDFDSDIHILELIMPVLLFNPDLLNIINRERIEQQQQLYLYLLQKYLRVKYGNNFDNKYEKYLVIKVKKTKFCDVCGDEATGYNFGAIACQSCKSFFRRNAFNYETYKCRYNNDCIIDQKYRKICKTCRLKKCFAVGMKKEWILNEEERESRRYLIEVNRKMRTNDAEIAECVSQMTAIDPNVIIDVIDVNAISVTSPDNVSIFTDVNQTQNTGKLVLPYHDLMKESAKEFEVMLTKLVKNINNLGSFQSMCLNDKIALVKYGCMAFSVIMSVILFNPDLPNIINRNSIELQQQLYLYKKPMAKPMDTISEQSLVSHSYKCKFRGDCIVDKKYRKICKTCRLKKCFAVGMKKEWILNEEERESRRYLIEFNRKLRINVNNRVDNNIRDDKIAECITISNIDPNEITDVIDVNAICVTSQDCVTFFTDVNQTQNILCLNDQIAMVKSGCMALKILIAGLNYKREVSGLYVPMSDRQTWVSLPIESFLGQQTHMYNLLMSYFNIMPVMLLNPNLPNIINRDSIFIAFITIGPNAHMWSLSRMLTLMYIDMFADKLTSGPIARLSLFMYNSFPIVDSDLMSAHRRRTGGSVRSDVIASDT</sequence>
<dbReference type="PRINTS" id="PR00047">
    <property type="entry name" value="STROIDFINGER"/>
</dbReference>
<dbReference type="InterPro" id="IPR050234">
    <property type="entry name" value="Nuclear_hormone_rcpt_NR1"/>
</dbReference>
<dbReference type="GO" id="GO:0008270">
    <property type="term" value="F:zinc ion binding"/>
    <property type="evidence" value="ECO:0007669"/>
    <property type="project" value="UniProtKB-KW"/>
</dbReference>
<evidence type="ECO:0000256" key="2">
    <source>
        <dbReference type="ARBA" id="ARBA00022771"/>
    </source>
</evidence>
<dbReference type="PANTHER" id="PTHR24082:SF283">
    <property type="entry name" value="NUCLEAR HORMONE RECEPTOR HR96"/>
    <property type="match status" value="1"/>
</dbReference>
<keyword evidence="1" id="KW-0479">Metal-binding</keyword>
<keyword evidence="5" id="KW-0238">DNA-binding</keyword>
<organism evidence="10">
    <name type="scientific">Medioppia subpectinata</name>
    <dbReference type="NCBI Taxonomy" id="1979941"/>
    <lineage>
        <taxon>Eukaryota</taxon>
        <taxon>Metazoa</taxon>
        <taxon>Ecdysozoa</taxon>
        <taxon>Arthropoda</taxon>
        <taxon>Chelicerata</taxon>
        <taxon>Arachnida</taxon>
        <taxon>Acari</taxon>
        <taxon>Acariformes</taxon>
        <taxon>Sarcoptiformes</taxon>
        <taxon>Oribatida</taxon>
        <taxon>Brachypylina</taxon>
        <taxon>Oppioidea</taxon>
        <taxon>Oppiidae</taxon>
        <taxon>Medioppia</taxon>
    </lineage>
</organism>
<proteinExistence type="predicted"/>
<dbReference type="OrthoDB" id="5850793at2759"/>
<dbReference type="GO" id="GO:0045944">
    <property type="term" value="P:positive regulation of transcription by RNA polymerase II"/>
    <property type="evidence" value="ECO:0007669"/>
    <property type="project" value="TreeGrafter"/>
</dbReference>
<dbReference type="PROSITE" id="PS51030">
    <property type="entry name" value="NUCLEAR_REC_DBD_2"/>
    <property type="match status" value="2"/>
</dbReference>
<feature type="domain" description="Nuclear receptor" evidence="9">
    <location>
        <begin position="138"/>
        <end position="213"/>
    </location>
</feature>
<evidence type="ECO:0000256" key="5">
    <source>
        <dbReference type="ARBA" id="ARBA00023125"/>
    </source>
</evidence>
<keyword evidence="11" id="KW-1185">Reference proteome</keyword>
<dbReference type="PROSITE" id="PS00031">
    <property type="entry name" value="NUCLEAR_REC_DBD_1"/>
    <property type="match status" value="1"/>
</dbReference>
<evidence type="ECO:0000256" key="3">
    <source>
        <dbReference type="ARBA" id="ARBA00022833"/>
    </source>
</evidence>
<evidence type="ECO:0000256" key="6">
    <source>
        <dbReference type="ARBA" id="ARBA00023163"/>
    </source>
</evidence>
<dbReference type="PANTHER" id="PTHR24082">
    <property type="entry name" value="NUCLEAR HORMONE RECEPTOR"/>
    <property type="match status" value="1"/>
</dbReference>
<dbReference type="InterPro" id="IPR001628">
    <property type="entry name" value="Znf_hrmn_rcpt"/>
</dbReference>
<evidence type="ECO:0000256" key="1">
    <source>
        <dbReference type="ARBA" id="ARBA00022723"/>
    </source>
</evidence>
<keyword evidence="3" id="KW-0862">Zinc</keyword>
<keyword evidence="6" id="KW-0804">Transcription</keyword>
<evidence type="ECO:0000256" key="8">
    <source>
        <dbReference type="ARBA" id="ARBA00023242"/>
    </source>
</evidence>
<dbReference type="EMBL" id="CAJPIZ010003718">
    <property type="protein sequence ID" value="CAG2106711.1"/>
    <property type="molecule type" value="Genomic_DNA"/>
</dbReference>
<evidence type="ECO:0000259" key="9">
    <source>
        <dbReference type="PROSITE" id="PS51030"/>
    </source>
</evidence>
<dbReference type="EMBL" id="OC858293">
    <property type="protein sequence ID" value="CAD7626281.1"/>
    <property type="molecule type" value="Genomic_DNA"/>
</dbReference>
<dbReference type="Pfam" id="PF00105">
    <property type="entry name" value="zf-C4"/>
    <property type="match status" value="2"/>
</dbReference>
<accession>A0A7R9PZ85</accession>
<evidence type="ECO:0000256" key="4">
    <source>
        <dbReference type="ARBA" id="ARBA00023015"/>
    </source>
</evidence>
<feature type="domain" description="Nuclear receptor" evidence="9">
    <location>
        <begin position="376"/>
        <end position="425"/>
    </location>
</feature>
<evidence type="ECO:0000256" key="7">
    <source>
        <dbReference type="ARBA" id="ARBA00023170"/>
    </source>
</evidence>
<dbReference type="Gene3D" id="1.10.565.10">
    <property type="entry name" value="Retinoid X Receptor"/>
    <property type="match status" value="2"/>
</dbReference>
<keyword evidence="4" id="KW-0805">Transcription regulation</keyword>
<dbReference type="GO" id="GO:0000122">
    <property type="term" value="P:negative regulation of transcription by RNA polymerase II"/>
    <property type="evidence" value="ECO:0007669"/>
    <property type="project" value="TreeGrafter"/>
</dbReference>
<dbReference type="SUPFAM" id="SSF57716">
    <property type="entry name" value="Glucocorticoid receptor-like (DNA-binding domain)"/>
    <property type="match status" value="2"/>
</dbReference>
<dbReference type="InterPro" id="IPR035500">
    <property type="entry name" value="NHR-like_dom_sf"/>
</dbReference>
<dbReference type="Proteomes" id="UP000759131">
    <property type="component" value="Unassembled WGS sequence"/>
</dbReference>
<reference evidence="10" key="1">
    <citation type="submission" date="2020-11" db="EMBL/GenBank/DDBJ databases">
        <authorList>
            <person name="Tran Van P."/>
        </authorList>
    </citation>
    <scope>NUCLEOTIDE SEQUENCE</scope>
</reference>
<dbReference type="InterPro" id="IPR013088">
    <property type="entry name" value="Znf_NHR/GATA"/>
</dbReference>
<gene>
    <name evidence="10" type="ORF">OSB1V03_LOCUS6714</name>
</gene>
<dbReference type="SUPFAM" id="SSF48508">
    <property type="entry name" value="Nuclear receptor ligand-binding domain"/>
    <property type="match status" value="2"/>
</dbReference>
<protein>
    <recommendedName>
        <fullName evidence="9">Nuclear receptor domain-containing protein</fullName>
    </recommendedName>
</protein>
<dbReference type="Gene3D" id="3.30.50.10">
    <property type="entry name" value="Erythroid Transcription Factor GATA-1, subunit A"/>
    <property type="match status" value="2"/>
</dbReference>
<dbReference type="GO" id="GO:0000978">
    <property type="term" value="F:RNA polymerase II cis-regulatory region sequence-specific DNA binding"/>
    <property type="evidence" value="ECO:0007669"/>
    <property type="project" value="TreeGrafter"/>
</dbReference>
<keyword evidence="7" id="KW-0675">Receptor</keyword>
<dbReference type="SMART" id="SM00399">
    <property type="entry name" value="ZnF_C4"/>
    <property type="match status" value="2"/>
</dbReference>
<name>A0A7R9PZ85_9ACAR</name>
<keyword evidence="8" id="KW-0539">Nucleus</keyword>
<dbReference type="GO" id="GO:0004879">
    <property type="term" value="F:nuclear receptor activity"/>
    <property type="evidence" value="ECO:0007669"/>
    <property type="project" value="TreeGrafter"/>
</dbReference>